<dbReference type="EMBL" id="LFJN01000006">
    <property type="protein sequence ID" value="KPI43037.1"/>
    <property type="molecule type" value="Genomic_DNA"/>
</dbReference>
<keyword evidence="3" id="KW-1185">Reference proteome</keyword>
<organism evidence="2 3">
    <name type="scientific">Cyphellophora attinorum</name>
    <dbReference type="NCBI Taxonomy" id="1664694"/>
    <lineage>
        <taxon>Eukaryota</taxon>
        <taxon>Fungi</taxon>
        <taxon>Dikarya</taxon>
        <taxon>Ascomycota</taxon>
        <taxon>Pezizomycotina</taxon>
        <taxon>Eurotiomycetes</taxon>
        <taxon>Chaetothyriomycetidae</taxon>
        <taxon>Chaetothyriales</taxon>
        <taxon>Cyphellophoraceae</taxon>
        <taxon>Cyphellophora</taxon>
    </lineage>
</organism>
<accession>A0A0N1HDZ6</accession>
<evidence type="ECO:0000313" key="3">
    <source>
        <dbReference type="Proteomes" id="UP000038010"/>
    </source>
</evidence>
<dbReference type="VEuPathDB" id="FungiDB:AB675_1956"/>
<dbReference type="Gene3D" id="3.80.10.10">
    <property type="entry name" value="Ribonuclease Inhibitor"/>
    <property type="match status" value="1"/>
</dbReference>
<dbReference type="AlphaFoldDB" id="A0A0N1HDZ6"/>
<evidence type="ECO:0000313" key="2">
    <source>
        <dbReference type="EMBL" id="KPI43037.1"/>
    </source>
</evidence>
<proteinExistence type="predicted"/>
<dbReference type="OrthoDB" id="3945550at2759"/>
<dbReference type="Proteomes" id="UP000038010">
    <property type="component" value="Unassembled WGS sequence"/>
</dbReference>
<feature type="compositionally biased region" description="Acidic residues" evidence="1">
    <location>
        <begin position="451"/>
        <end position="477"/>
    </location>
</feature>
<reference evidence="2 3" key="1">
    <citation type="submission" date="2015-06" db="EMBL/GenBank/DDBJ databases">
        <title>Draft genome of the ant-associated black yeast Phialophora attae CBS 131958.</title>
        <authorList>
            <person name="Moreno L.F."/>
            <person name="Stielow B.J."/>
            <person name="de Hoog S."/>
            <person name="Vicente V.A."/>
            <person name="Weiss V.A."/>
            <person name="de Vries M."/>
            <person name="Cruz L.M."/>
            <person name="Souza E.M."/>
        </authorList>
    </citation>
    <scope>NUCLEOTIDE SEQUENCE [LARGE SCALE GENOMIC DNA]</scope>
    <source>
        <strain evidence="2 3">CBS 131958</strain>
    </source>
</reference>
<sequence>MPGLESLEVELLSWIFELIDDTSPATLRSLALVNKYFNATTKLVAHRHKTLNYTPLNWKNDATEVQQWLQSEDILRGLRYLTVENVYTSDSDENPEVKWRELALLIEKLGNVKLLVWNHGSMIPLPILNALHTHQKKAELQIYKFERNEQTADEHDPAELALAASPALTAIKASFQNNGDHPDLRDACFKRIVAQAPNLRFASLSRYSAGCVIHGISQDQWEEKRKLEEKFYVHQSPNGSLRRLTLDGYGMSGAILDHWARFVDLTKLDNIKCSSGRPEISYFERAPVLLTGLKDVSLNFSYGMDGSAIHAAVENYLSTTAPLRSLSLWSWMGKLSLSSVLARHGDSLEVLQLHERESASELSSDRRKVLTADDVKSIRLSCPKLRDLTIDCDRPSELLDTEIESDAVLKELKEMETLSRLQIYYDLGLSHIAHSRARPVPDPRSAADNDSSSDDDADREDSEGEDEEADEIDDDEDPPGRVNLGLPPSSAESIKAYVSELWKFIFGHRSNPGVLEVKVGEWERKIGGGYPVQWVLQEASMRTRWIVKADERDDRKGQCTVTQFGGEGLARQPWSGATPGLRAFGPGTLFG</sequence>
<protein>
    <recommendedName>
        <fullName evidence="4">F-box domain-containing protein</fullName>
    </recommendedName>
</protein>
<dbReference type="GeneID" id="28733766"/>
<dbReference type="InterPro" id="IPR032675">
    <property type="entry name" value="LRR_dom_sf"/>
</dbReference>
<name>A0A0N1HDZ6_9EURO</name>
<feature type="region of interest" description="Disordered" evidence="1">
    <location>
        <begin position="436"/>
        <end position="489"/>
    </location>
</feature>
<evidence type="ECO:0000256" key="1">
    <source>
        <dbReference type="SAM" id="MobiDB-lite"/>
    </source>
</evidence>
<gene>
    <name evidence="2" type="ORF">AB675_1956</name>
</gene>
<dbReference type="RefSeq" id="XP_018003000.1">
    <property type="nucleotide sequence ID" value="XM_018141886.1"/>
</dbReference>
<dbReference type="STRING" id="1664694.A0A0N1HDZ6"/>
<evidence type="ECO:0008006" key="4">
    <source>
        <dbReference type="Google" id="ProtNLM"/>
    </source>
</evidence>
<comment type="caution">
    <text evidence="2">The sequence shown here is derived from an EMBL/GenBank/DDBJ whole genome shotgun (WGS) entry which is preliminary data.</text>
</comment>